<name>A0ABP9SRQ4_9MICC</name>
<keyword evidence="3 6" id="KW-0418">Kinase</keyword>
<evidence type="ECO:0000259" key="5">
    <source>
        <dbReference type="Pfam" id="PF00294"/>
    </source>
</evidence>
<evidence type="ECO:0000256" key="2">
    <source>
        <dbReference type="ARBA" id="ARBA00022679"/>
    </source>
</evidence>
<comment type="similarity">
    <text evidence="1">Belongs to the carbohydrate kinase PfkB family.</text>
</comment>
<dbReference type="GO" id="GO:0016301">
    <property type="term" value="F:kinase activity"/>
    <property type="evidence" value="ECO:0007669"/>
    <property type="project" value="UniProtKB-KW"/>
</dbReference>
<dbReference type="InterPro" id="IPR011611">
    <property type="entry name" value="PfkB_dom"/>
</dbReference>
<sequence length="320" mass="33986">MTVLDVLCVGETMAVVTPAKAEPLREAEECLLGYGGAESNVAAHLAEFGCRAGWASRLGMDPFGDRIAEGLTARGVDVSRVVRDPASSTGVYFKDPDLGHGARTLYYRAGSAASRMAPEDSSAWVLEQTGWIHTSGINPALSGTCSELTEQLLKHAHSAGYEVSFDVNYRPALWNVEMAGPRLLELASMATVVLVGLDEAETLWGCSTAEDVSALLPGPRHLVIKDSANEAVEFIREPGKNEQMFRVPAHLVDVVEPVGAGDAFAAGYLAGLLRGDEPVERLALGHSFAAWTLGTRADFRPGHGTKPRSYGAKQVPAAAN</sequence>
<evidence type="ECO:0000256" key="4">
    <source>
        <dbReference type="SAM" id="MobiDB-lite"/>
    </source>
</evidence>
<dbReference type="Proteomes" id="UP001500200">
    <property type="component" value="Unassembled WGS sequence"/>
</dbReference>
<gene>
    <name evidence="6" type="ORF">GCM10023346_41210</name>
</gene>
<dbReference type="PANTHER" id="PTHR43320:SF2">
    <property type="entry name" value="2-DEHYDRO-3-DEOXYGLUCONOKINASE_2-DEHYDRO-3-DEOXYGALACTONOKINASE"/>
    <property type="match status" value="1"/>
</dbReference>
<dbReference type="CDD" id="cd01166">
    <property type="entry name" value="KdgK"/>
    <property type="match status" value="1"/>
</dbReference>
<dbReference type="PANTHER" id="PTHR43320">
    <property type="entry name" value="SUGAR KINASE"/>
    <property type="match status" value="1"/>
</dbReference>
<feature type="region of interest" description="Disordered" evidence="4">
    <location>
        <begin position="300"/>
        <end position="320"/>
    </location>
</feature>
<dbReference type="SUPFAM" id="SSF53613">
    <property type="entry name" value="Ribokinase-like"/>
    <property type="match status" value="1"/>
</dbReference>
<evidence type="ECO:0000256" key="3">
    <source>
        <dbReference type="ARBA" id="ARBA00022777"/>
    </source>
</evidence>
<dbReference type="InterPro" id="IPR029056">
    <property type="entry name" value="Ribokinase-like"/>
</dbReference>
<feature type="domain" description="Carbohydrate kinase PfkB" evidence="5">
    <location>
        <begin position="5"/>
        <end position="295"/>
    </location>
</feature>
<evidence type="ECO:0000313" key="6">
    <source>
        <dbReference type="EMBL" id="GAA5200047.1"/>
    </source>
</evidence>
<keyword evidence="7" id="KW-1185">Reference proteome</keyword>
<organism evidence="6 7">
    <name type="scientific">Arthrobacter gyeryongensis</name>
    <dbReference type="NCBI Taxonomy" id="1650592"/>
    <lineage>
        <taxon>Bacteria</taxon>
        <taxon>Bacillati</taxon>
        <taxon>Actinomycetota</taxon>
        <taxon>Actinomycetes</taxon>
        <taxon>Micrococcales</taxon>
        <taxon>Micrococcaceae</taxon>
        <taxon>Arthrobacter</taxon>
    </lineage>
</organism>
<evidence type="ECO:0000256" key="1">
    <source>
        <dbReference type="ARBA" id="ARBA00010688"/>
    </source>
</evidence>
<comment type="caution">
    <text evidence="6">The sequence shown here is derived from an EMBL/GenBank/DDBJ whole genome shotgun (WGS) entry which is preliminary data.</text>
</comment>
<dbReference type="RefSeq" id="WP_345452242.1">
    <property type="nucleotide sequence ID" value="NZ_BAABKK010000031.1"/>
</dbReference>
<reference evidence="7" key="1">
    <citation type="journal article" date="2019" name="Int. J. Syst. Evol. Microbiol.">
        <title>The Global Catalogue of Microorganisms (GCM) 10K type strain sequencing project: providing services to taxonomists for standard genome sequencing and annotation.</title>
        <authorList>
            <consortium name="The Broad Institute Genomics Platform"/>
            <consortium name="The Broad Institute Genome Sequencing Center for Infectious Disease"/>
            <person name="Wu L."/>
            <person name="Ma J."/>
        </authorList>
    </citation>
    <scope>NUCLEOTIDE SEQUENCE [LARGE SCALE GENOMIC DNA]</scope>
    <source>
        <strain evidence="7">JCM 18514</strain>
    </source>
</reference>
<proteinExistence type="inferred from homology"/>
<dbReference type="EMBL" id="BAABKK010000031">
    <property type="protein sequence ID" value="GAA5200047.1"/>
    <property type="molecule type" value="Genomic_DNA"/>
</dbReference>
<accession>A0ABP9SRQ4</accession>
<dbReference type="InterPro" id="IPR052700">
    <property type="entry name" value="Carb_kinase_PfkB-like"/>
</dbReference>
<evidence type="ECO:0000313" key="7">
    <source>
        <dbReference type="Proteomes" id="UP001500200"/>
    </source>
</evidence>
<keyword evidence="2" id="KW-0808">Transferase</keyword>
<dbReference type="Pfam" id="PF00294">
    <property type="entry name" value="PfkB"/>
    <property type="match status" value="1"/>
</dbReference>
<protein>
    <submittedName>
        <fullName evidence="6">Sugar kinase</fullName>
    </submittedName>
</protein>
<dbReference type="Gene3D" id="3.40.1190.20">
    <property type="match status" value="1"/>
</dbReference>